<dbReference type="Proteomes" id="UP000199427">
    <property type="component" value="Unassembled WGS sequence"/>
</dbReference>
<name>A0A1H9CGJ4_9BACI</name>
<gene>
    <name evidence="1" type="ORF">SAMN05216362_10562</name>
</gene>
<dbReference type="EMBL" id="FOES01000005">
    <property type="protein sequence ID" value="SEQ00282.1"/>
    <property type="molecule type" value="Genomic_DNA"/>
</dbReference>
<evidence type="ECO:0000313" key="2">
    <source>
        <dbReference type="Proteomes" id="UP000199427"/>
    </source>
</evidence>
<accession>A0A1H9CGJ4</accession>
<dbReference type="AlphaFoldDB" id="A0A1H9CGJ4"/>
<reference evidence="1 2" key="1">
    <citation type="submission" date="2016-10" db="EMBL/GenBank/DDBJ databases">
        <authorList>
            <person name="de Groot N.N."/>
        </authorList>
    </citation>
    <scope>NUCLEOTIDE SEQUENCE [LARGE SCALE GENOMIC DNA]</scope>
    <source>
        <strain evidence="1 2">DSM 21633</strain>
    </source>
</reference>
<protein>
    <submittedName>
        <fullName evidence="1">Uncharacterized protein</fullName>
    </submittedName>
</protein>
<sequence>MNLPYKVETQNGTAKLDDLIKNERTVLVFTRHLG</sequence>
<proteinExistence type="predicted"/>
<keyword evidence="2" id="KW-1185">Reference proteome</keyword>
<evidence type="ECO:0000313" key="1">
    <source>
        <dbReference type="EMBL" id="SEQ00282.1"/>
    </source>
</evidence>
<organism evidence="1 2">
    <name type="scientific">Piscibacillus halophilus</name>
    <dbReference type="NCBI Taxonomy" id="571933"/>
    <lineage>
        <taxon>Bacteria</taxon>
        <taxon>Bacillati</taxon>
        <taxon>Bacillota</taxon>
        <taxon>Bacilli</taxon>
        <taxon>Bacillales</taxon>
        <taxon>Bacillaceae</taxon>
        <taxon>Piscibacillus</taxon>
    </lineage>
</organism>